<gene>
    <name evidence="3" type="ORF">SOCEGT47_024570</name>
</gene>
<feature type="compositionally biased region" description="Gly residues" evidence="1">
    <location>
        <begin position="47"/>
        <end position="73"/>
    </location>
</feature>
<dbReference type="AlphaFoldDB" id="A0A4P2PYM7"/>
<accession>A0A4P2PYM7</accession>
<feature type="region of interest" description="Disordered" evidence="1">
    <location>
        <begin position="32"/>
        <end position="94"/>
    </location>
</feature>
<name>A0A4P2PYM7_SORCE</name>
<proteinExistence type="predicted"/>
<reference evidence="3 4" key="1">
    <citation type="submission" date="2015-09" db="EMBL/GenBank/DDBJ databases">
        <title>Sorangium comparison.</title>
        <authorList>
            <person name="Zaburannyi N."/>
            <person name="Bunk B."/>
            <person name="Overmann J."/>
            <person name="Mueller R."/>
        </authorList>
    </citation>
    <scope>NUCLEOTIDE SEQUENCE [LARGE SCALE GENOMIC DNA]</scope>
    <source>
        <strain evidence="3 4">So ceGT47</strain>
    </source>
</reference>
<evidence type="ECO:0000256" key="1">
    <source>
        <dbReference type="SAM" id="MobiDB-lite"/>
    </source>
</evidence>
<dbReference type="PROSITE" id="PS51257">
    <property type="entry name" value="PROKAR_LIPOPROTEIN"/>
    <property type="match status" value="1"/>
</dbReference>
<organism evidence="3 4">
    <name type="scientific">Sorangium cellulosum</name>
    <name type="common">Polyangium cellulosum</name>
    <dbReference type="NCBI Taxonomy" id="56"/>
    <lineage>
        <taxon>Bacteria</taxon>
        <taxon>Pseudomonadati</taxon>
        <taxon>Myxococcota</taxon>
        <taxon>Polyangia</taxon>
        <taxon>Polyangiales</taxon>
        <taxon>Polyangiaceae</taxon>
        <taxon>Sorangium</taxon>
    </lineage>
</organism>
<feature type="signal peptide" evidence="2">
    <location>
        <begin position="1"/>
        <end position="27"/>
    </location>
</feature>
<dbReference type="NCBIfam" id="NF038133">
    <property type="entry name" value="choice_anch_L"/>
    <property type="match status" value="1"/>
</dbReference>
<keyword evidence="2" id="KW-0732">Signal</keyword>
<sequence length="408" mass="41657">MRGRRALLLAYRASVGAALWFASGCPAIPGDPFSGKDGGDTQHAAGAGAGGAGAAGGAGGELGGDSPDEGGGLADADGDGFTAAEGDCNDGDRNVNPGAIEVVIDEPDGAGNMPEPADEDCDGLVDNVLPACDGDLAPDDFDAMHGANAIDLCAAASPGDRRWGVLRARYVRGDGSLAEPTAAVGVLDAFGPSVRAQGGARMLALSSGRARAARRPGACGGPSCSSYGPGRAPPGFPQDNPSCPPSSEIHDDIGLEVVLRAPTNATGYEFAFKFYTFEYPEYVCDSFNDQFLALATPPPPGSRDGNLSFDSLGNPVSVNIGFFDVCEGCPLGADDLVGTGFGLWNDAGATRWLRTQAPVTGGEEITLRFMIFDTGDDMLDSTALVDGFRWIARGGTVAVETTPVQTPR</sequence>
<dbReference type="OrthoDB" id="5509722at2"/>
<evidence type="ECO:0000313" key="3">
    <source>
        <dbReference type="EMBL" id="AUX21959.1"/>
    </source>
</evidence>
<evidence type="ECO:0000256" key="2">
    <source>
        <dbReference type="SAM" id="SignalP"/>
    </source>
</evidence>
<dbReference type="EMBL" id="CP012670">
    <property type="protein sequence ID" value="AUX21959.1"/>
    <property type="molecule type" value="Genomic_DNA"/>
</dbReference>
<dbReference type="Proteomes" id="UP000295781">
    <property type="component" value="Chromosome"/>
</dbReference>
<evidence type="ECO:0008006" key="5">
    <source>
        <dbReference type="Google" id="ProtNLM"/>
    </source>
</evidence>
<evidence type="ECO:0000313" key="4">
    <source>
        <dbReference type="Proteomes" id="UP000295781"/>
    </source>
</evidence>
<protein>
    <recommendedName>
        <fullName evidence="5">Secreted protein</fullName>
    </recommendedName>
</protein>
<dbReference type="RefSeq" id="WP_129347201.1">
    <property type="nucleotide sequence ID" value="NZ_CP012670.1"/>
</dbReference>
<feature type="chain" id="PRO_5020350144" description="Secreted protein" evidence="2">
    <location>
        <begin position="28"/>
        <end position="408"/>
    </location>
</feature>
<dbReference type="InterPro" id="IPR049804">
    <property type="entry name" value="Choice_anch_L"/>
</dbReference>